<reference evidence="2" key="2">
    <citation type="submission" date="2015-03" db="UniProtKB">
        <authorList>
            <consortium name="EnsemblPlants"/>
        </authorList>
    </citation>
    <scope>IDENTIFICATION</scope>
</reference>
<evidence type="ECO:0000313" key="2">
    <source>
        <dbReference type="EnsemblPlants" id="OBART05G07660.1"/>
    </source>
</evidence>
<protein>
    <recommendedName>
        <fullName evidence="4">DUF295 domain-containing protein</fullName>
    </recommendedName>
</protein>
<evidence type="ECO:0000313" key="3">
    <source>
        <dbReference type="Proteomes" id="UP000026960"/>
    </source>
</evidence>
<feature type="region of interest" description="Disordered" evidence="1">
    <location>
        <begin position="33"/>
        <end position="53"/>
    </location>
</feature>
<sequence>MAAFTDFPPPVAAAAICSKIASCCTRRRTLSARVGGGGEKNREGRGKKGALRAAAGVQMWPLTRRATAAASRARQPGESHPDKQADLQVVRRRVHHHGGRGDRRAGVRQRGGRDRVSSPSNASGYLGHPLTSREVFCARLPGKDVGSSCYVCAGDRGVVVRGAERYLYVISQSADVLALDVDGDQRVRARLRLPAQHHAAPSTPLTTARRPHHLLCHSRCRHLLLLSRLTPVVSAPAAGWLAKTEEKSERERGCWRGHADMWDSR</sequence>
<organism evidence="2">
    <name type="scientific">Oryza barthii</name>
    <dbReference type="NCBI Taxonomy" id="65489"/>
    <lineage>
        <taxon>Eukaryota</taxon>
        <taxon>Viridiplantae</taxon>
        <taxon>Streptophyta</taxon>
        <taxon>Embryophyta</taxon>
        <taxon>Tracheophyta</taxon>
        <taxon>Spermatophyta</taxon>
        <taxon>Magnoliopsida</taxon>
        <taxon>Liliopsida</taxon>
        <taxon>Poales</taxon>
        <taxon>Poaceae</taxon>
        <taxon>BOP clade</taxon>
        <taxon>Oryzoideae</taxon>
        <taxon>Oryzeae</taxon>
        <taxon>Oryzinae</taxon>
        <taxon>Oryza</taxon>
    </lineage>
</organism>
<accession>A0A0D3G4M8</accession>
<dbReference type="STRING" id="65489.A0A0D3G4M8"/>
<dbReference type="AlphaFoldDB" id="A0A0D3G4M8"/>
<keyword evidence="3" id="KW-1185">Reference proteome</keyword>
<feature type="compositionally biased region" description="Basic and acidic residues" evidence="1">
    <location>
        <begin position="75"/>
        <end position="85"/>
    </location>
</feature>
<dbReference type="EnsemblPlants" id="OBART05G07660.1">
    <property type="protein sequence ID" value="OBART05G07660.1"/>
    <property type="gene ID" value="OBART05G07660"/>
</dbReference>
<evidence type="ECO:0008006" key="4">
    <source>
        <dbReference type="Google" id="ProtNLM"/>
    </source>
</evidence>
<reference evidence="2" key="1">
    <citation type="journal article" date="2009" name="Rice">
        <title>De Novo Next Generation Sequencing of Plant Genomes.</title>
        <authorList>
            <person name="Rounsley S."/>
            <person name="Marri P.R."/>
            <person name="Yu Y."/>
            <person name="He R."/>
            <person name="Sisneros N."/>
            <person name="Goicoechea J.L."/>
            <person name="Lee S.J."/>
            <person name="Angelova A."/>
            <person name="Kudrna D."/>
            <person name="Luo M."/>
            <person name="Affourtit J."/>
            <person name="Desany B."/>
            <person name="Knight J."/>
            <person name="Niazi F."/>
            <person name="Egholm M."/>
            <person name="Wing R.A."/>
        </authorList>
    </citation>
    <scope>NUCLEOTIDE SEQUENCE [LARGE SCALE GENOMIC DNA]</scope>
    <source>
        <strain evidence="2">cv. IRGC 105608</strain>
    </source>
</reference>
<feature type="region of interest" description="Disordered" evidence="1">
    <location>
        <begin position="65"/>
        <end position="126"/>
    </location>
</feature>
<dbReference type="HOGENOM" id="CLU_1051166_0_0_1"/>
<feature type="compositionally biased region" description="Basic and acidic residues" evidence="1">
    <location>
        <begin position="99"/>
        <end position="116"/>
    </location>
</feature>
<evidence type="ECO:0000256" key="1">
    <source>
        <dbReference type="SAM" id="MobiDB-lite"/>
    </source>
</evidence>
<name>A0A0D3G4M8_9ORYZ</name>
<dbReference type="PaxDb" id="65489-OBART05G07660.1"/>
<dbReference type="Gramene" id="OBART05G07660.1">
    <property type="protein sequence ID" value="OBART05G07660.1"/>
    <property type="gene ID" value="OBART05G07660"/>
</dbReference>
<feature type="compositionally biased region" description="Low complexity" evidence="1">
    <location>
        <begin position="65"/>
        <end position="74"/>
    </location>
</feature>
<dbReference type="Proteomes" id="UP000026960">
    <property type="component" value="Chromosome 5"/>
</dbReference>
<proteinExistence type="predicted"/>